<dbReference type="RefSeq" id="WP_075756989.1">
    <property type="nucleotide sequence ID" value="NZ_LT608335.1"/>
</dbReference>
<accession>A0A212M0R7</accession>
<evidence type="ECO:0000313" key="2">
    <source>
        <dbReference type="EMBL" id="SCM83434.1"/>
    </source>
</evidence>
<name>A0A212M0R7_9FIRM</name>
<keyword evidence="1" id="KW-0812">Transmembrane</keyword>
<dbReference type="EMBL" id="FMJE01000007">
    <property type="protein sequence ID" value="SCM83434.1"/>
    <property type="molecule type" value="Genomic_DNA"/>
</dbReference>
<protein>
    <submittedName>
        <fullName evidence="2">Uncharacterized protein</fullName>
    </submittedName>
</protein>
<gene>
    <name evidence="2" type="ORF">KL86SPO_70292</name>
</gene>
<reference evidence="2" key="1">
    <citation type="submission" date="2016-08" db="EMBL/GenBank/DDBJ databases">
        <authorList>
            <person name="Seilhamer J.J."/>
        </authorList>
    </citation>
    <scope>NUCLEOTIDE SEQUENCE</scope>
    <source>
        <strain evidence="2">86</strain>
    </source>
</reference>
<feature type="transmembrane region" description="Helical" evidence="1">
    <location>
        <begin position="37"/>
        <end position="59"/>
    </location>
</feature>
<feature type="transmembrane region" description="Helical" evidence="1">
    <location>
        <begin position="12"/>
        <end position="31"/>
    </location>
</feature>
<evidence type="ECO:0000256" key="1">
    <source>
        <dbReference type="SAM" id="Phobius"/>
    </source>
</evidence>
<keyword evidence="1" id="KW-0472">Membrane</keyword>
<proteinExistence type="predicted"/>
<dbReference type="AlphaFoldDB" id="A0A212M0R7"/>
<organism evidence="2">
    <name type="scientific">uncultured Sporomusa sp</name>
    <dbReference type="NCBI Taxonomy" id="307249"/>
    <lineage>
        <taxon>Bacteria</taxon>
        <taxon>Bacillati</taxon>
        <taxon>Bacillota</taxon>
        <taxon>Negativicutes</taxon>
        <taxon>Selenomonadales</taxon>
        <taxon>Sporomusaceae</taxon>
        <taxon>Sporomusa</taxon>
        <taxon>environmental samples</taxon>
    </lineage>
</organism>
<sequence length="86" mass="9682">MGKKYKTTEKWWLGLIILFYALYNIPGVPAYGDANGALWHGVLTILPLWIVSYGGMILLTKQRRLKKNPNMEMTGAAQEAAAKEEK</sequence>
<keyword evidence="1" id="KW-1133">Transmembrane helix</keyword>